<dbReference type="Pfam" id="PF00808">
    <property type="entry name" value="CBFD_NFYB_HMF"/>
    <property type="match status" value="1"/>
</dbReference>
<accession>A0A481YR36</accession>
<reference evidence="8" key="1">
    <citation type="journal article" date="2019" name="MBio">
        <title>Virus Genomes from Deep Sea Sediments Expand the Ocean Megavirome and Support Independent Origins of Viral Gigantism.</title>
        <authorList>
            <person name="Backstrom D."/>
            <person name="Yutin N."/>
            <person name="Jorgensen S.L."/>
            <person name="Dharamshi J."/>
            <person name="Homa F."/>
            <person name="Zaremba-Niedwiedzka K."/>
            <person name="Spang A."/>
            <person name="Wolf Y.I."/>
            <person name="Koonin E.V."/>
            <person name="Ettema T.J."/>
        </authorList>
    </citation>
    <scope>NUCLEOTIDE SEQUENCE</scope>
</reference>
<dbReference type="Pfam" id="PF00125">
    <property type="entry name" value="Histone"/>
    <property type="match status" value="1"/>
</dbReference>
<dbReference type="SMART" id="SM00417">
    <property type="entry name" value="H4"/>
    <property type="match status" value="2"/>
</dbReference>
<dbReference type="SMART" id="SM00428">
    <property type="entry name" value="H3"/>
    <property type="match status" value="1"/>
</dbReference>
<dbReference type="GO" id="GO:0030527">
    <property type="term" value="F:structural constituent of chromatin"/>
    <property type="evidence" value="ECO:0007669"/>
    <property type="project" value="InterPro"/>
</dbReference>
<keyword evidence="3" id="KW-0238">DNA-binding</keyword>
<dbReference type="EMBL" id="MK500327">
    <property type="protein sequence ID" value="QBK85672.1"/>
    <property type="molecule type" value="Genomic_DNA"/>
</dbReference>
<proteinExistence type="predicted"/>
<organism evidence="8">
    <name type="scientific">Marseillevirus LCMAC101</name>
    <dbReference type="NCBI Taxonomy" id="2506602"/>
    <lineage>
        <taxon>Viruses</taxon>
        <taxon>Varidnaviria</taxon>
        <taxon>Bamfordvirae</taxon>
        <taxon>Nucleocytoviricota</taxon>
        <taxon>Megaviricetes</taxon>
        <taxon>Pimascovirales</taxon>
        <taxon>Pimascovirales incertae sedis</taxon>
        <taxon>Marseilleviridae</taxon>
    </lineage>
</organism>
<evidence type="ECO:0000256" key="2">
    <source>
        <dbReference type="ARBA" id="ARBA00022454"/>
    </source>
</evidence>
<name>A0A481YR36_9VIRU</name>
<feature type="domain" description="Core Histone H2A/H2B/H3" evidence="6">
    <location>
        <begin position="144"/>
        <end position="232"/>
    </location>
</feature>
<evidence type="ECO:0000256" key="1">
    <source>
        <dbReference type="ARBA" id="ARBA00004286"/>
    </source>
</evidence>
<dbReference type="PRINTS" id="PR00622">
    <property type="entry name" value="HISTONEH3"/>
</dbReference>
<dbReference type="GO" id="GO:0046982">
    <property type="term" value="F:protein heterodimerization activity"/>
    <property type="evidence" value="ECO:0007669"/>
    <property type="project" value="InterPro"/>
</dbReference>
<evidence type="ECO:0000256" key="5">
    <source>
        <dbReference type="SAM" id="MobiDB-lite"/>
    </source>
</evidence>
<sequence length="234" mass="27033">MATNKKSKNTPSQGKVQKRRRILRDNIQGITKPALQRLCHRAGIKRISDDMYEILRDSIKTYMERILHKTVIFTEREQRRTVKVKDLEAALNMTGIYLAAGLNSNTSKSKTFQSCNSVGKSGPTKKTVKKNEEGGVKKPHRFRPGTKAIRSIRYQQKFSECLAIPKVNFERLVREICQEYKDELRFSEGVFELLQLVVEEYIVVLCKDAYSCAIHAERTTIKAKDINLVRKLRR</sequence>
<dbReference type="Gene3D" id="1.10.20.10">
    <property type="entry name" value="Histone, subunit A"/>
    <property type="match status" value="2"/>
</dbReference>
<dbReference type="SUPFAM" id="SSF47113">
    <property type="entry name" value="Histone-fold"/>
    <property type="match status" value="2"/>
</dbReference>
<evidence type="ECO:0000259" key="7">
    <source>
        <dbReference type="Pfam" id="PF00808"/>
    </source>
</evidence>
<dbReference type="InterPro" id="IPR000164">
    <property type="entry name" value="Histone_H3/CENP-A"/>
</dbReference>
<keyword evidence="4" id="KW-0544">Nucleosome core</keyword>
<comment type="subcellular location">
    <subcellularLocation>
        <location evidence="1">Chromosome</location>
    </subcellularLocation>
</comment>
<evidence type="ECO:0000259" key="6">
    <source>
        <dbReference type="Pfam" id="PF00125"/>
    </source>
</evidence>
<dbReference type="CDD" id="cd22912">
    <property type="entry name" value="HFD_H4"/>
    <property type="match status" value="1"/>
</dbReference>
<evidence type="ECO:0000313" key="8">
    <source>
        <dbReference type="EMBL" id="QBK85672.1"/>
    </source>
</evidence>
<dbReference type="InterPro" id="IPR007125">
    <property type="entry name" value="H2A/H2B/H3"/>
</dbReference>
<evidence type="ECO:0000256" key="3">
    <source>
        <dbReference type="ARBA" id="ARBA00023125"/>
    </source>
</evidence>
<dbReference type="InterPro" id="IPR001951">
    <property type="entry name" value="Histone_H4"/>
</dbReference>
<protein>
    <submittedName>
        <fullName evidence="8">Histone-like protein</fullName>
    </submittedName>
</protein>
<dbReference type="PANTHER" id="PTHR11426">
    <property type="entry name" value="HISTONE H3"/>
    <property type="match status" value="1"/>
</dbReference>
<gene>
    <name evidence="8" type="ORF">LCMAC101_02670</name>
</gene>
<keyword evidence="2" id="KW-0158">Chromosome</keyword>
<dbReference type="GO" id="GO:0003677">
    <property type="term" value="F:DNA binding"/>
    <property type="evidence" value="ECO:0007669"/>
    <property type="project" value="UniProtKB-KW"/>
</dbReference>
<feature type="domain" description="Transcription factor CBF/NF-Y/archaeal histone" evidence="7">
    <location>
        <begin position="42"/>
        <end position="91"/>
    </location>
</feature>
<evidence type="ECO:0000256" key="4">
    <source>
        <dbReference type="ARBA" id="ARBA00023269"/>
    </source>
</evidence>
<dbReference type="InterPro" id="IPR003958">
    <property type="entry name" value="CBFA_NFYB_domain"/>
</dbReference>
<feature type="region of interest" description="Disordered" evidence="5">
    <location>
        <begin position="112"/>
        <end position="131"/>
    </location>
</feature>
<dbReference type="InterPro" id="IPR009072">
    <property type="entry name" value="Histone-fold"/>
</dbReference>